<protein>
    <submittedName>
        <fullName evidence="1">Stage III sporulation protein AB</fullName>
    </submittedName>
</protein>
<dbReference type="EMBL" id="DXHQ01000078">
    <property type="protein sequence ID" value="HIW09104.1"/>
    <property type="molecule type" value="Genomic_DNA"/>
</dbReference>
<accession>A0A9D1QAN2</accession>
<dbReference type="Proteomes" id="UP000823933">
    <property type="component" value="Unassembled WGS sequence"/>
</dbReference>
<gene>
    <name evidence="1" type="ORF">H9890_06875</name>
</gene>
<proteinExistence type="predicted"/>
<reference evidence="1" key="2">
    <citation type="submission" date="2021-04" db="EMBL/GenBank/DDBJ databases">
        <authorList>
            <person name="Gilroy R."/>
        </authorList>
    </citation>
    <scope>NUCLEOTIDE SEQUENCE</scope>
    <source>
        <strain evidence="1">ChiHcolR34-3080</strain>
    </source>
</reference>
<evidence type="ECO:0000313" key="1">
    <source>
        <dbReference type="EMBL" id="HIW09104.1"/>
    </source>
</evidence>
<name>A0A9D1QAN2_9FIRM</name>
<sequence>MSGLRLAAALLLTAGGFCAGDARRQRLSARRRALEEVIGLLTRLRQEIGYRRADLGPLCRALAAEYDPDSALGRALAGADGFAWLAPPAPLEKGEAACFTECFAGLGRSDAGQECARLDYYLARFETFLAGAREEEARSASLDRRLGLAAGAVLGLLIL</sequence>
<evidence type="ECO:0000313" key="2">
    <source>
        <dbReference type="Proteomes" id="UP000823933"/>
    </source>
</evidence>
<comment type="caution">
    <text evidence="1">The sequence shown here is derived from an EMBL/GenBank/DDBJ whole genome shotgun (WGS) entry which is preliminary data.</text>
</comment>
<reference evidence="1" key="1">
    <citation type="journal article" date="2021" name="PeerJ">
        <title>Extensive microbial diversity within the chicken gut microbiome revealed by metagenomics and culture.</title>
        <authorList>
            <person name="Gilroy R."/>
            <person name="Ravi A."/>
            <person name="Getino M."/>
            <person name="Pursley I."/>
            <person name="Horton D.L."/>
            <person name="Alikhan N.F."/>
            <person name="Baker D."/>
            <person name="Gharbi K."/>
            <person name="Hall N."/>
            <person name="Watson M."/>
            <person name="Adriaenssens E.M."/>
            <person name="Foster-Nyarko E."/>
            <person name="Jarju S."/>
            <person name="Secka A."/>
            <person name="Antonio M."/>
            <person name="Oren A."/>
            <person name="Chaudhuri R.R."/>
            <person name="La Ragione R."/>
            <person name="Hildebrand F."/>
            <person name="Pallen M.J."/>
        </authorList>
    </citation>
    <scope>NUCLEOTIDE SEQUENCE</scope>
    <source>
        <strain evidence="1">ChiHcolR34-3080</strain>
    </source>
</reference>
<organism evidence="1 2">
    <name type="scientific">Candidatus Faecalibacterium intestinigallinarum</name>
    <dbReference type="NCBI Taxonomy" id="2838581"/>
    <lineage>
        <taxon>Bacteria</taxon>
        <taxon>Bacillati</taxon>
        <taxon>Bacillota</taxon>
        <taxon>Clostridia</taxon>
        <taxon>Eubacteriales</taxon>
        <taxon>Oscillospiraceae</taxon>
        <taxon>Faecalibacterium</taxon>
    </lineage>
</organism>
<dbReference type="AlphaFoldDB" id="A0A9D1QAN2"/>